<feature type="domain" description="YcxB-like C-terminal" evidence="2">
    <location>
        <begin position="104"/>
        <end position="155"/>
    </location>
</feature>
<dbReference type="Pfam" id="PF14317">
    <property type="entry name" value="YcxB"/>
    <property type="match status" value="1"/>
</dbReference>
<dbReference type="AlphaFoldDB" id="A0A1M6JCS7"/>
<accession>A0A1M6JCS7</accession>
<protein>
    <submittedName>
        <fullName evidence="3">YcxB-like protein</fullName>
    </submittedName>
</protein>
<organism evidence="3 4">
    <name type="scientific">Clostridium cavendishii DSM 21758</name>
    <dbReference type="NCBI Taxonomy" id="1121302"/>
    <lineage>
        <taxon>Bacteria</taxon>
        <taxon>Bacillati</taxon>
        <taxon>Bacillota</taxon>
        <taxon>Clostridia</taxon>
        <taxon>Eubacteriales</taxon>
        <taxon>Clostridiaceae</taxon>
        <taxon>Clostridium</taxon>
    </lineage>
</organism>
<keyword evidence="4" id="KW-1185">Reference proteome</keyword>
<gene>
    <name evidence="3" type="ORF">SAMN02745163_01989</name>
</gene>
<keyword evidence="1" id="KW-1133">Transmembrane helix</keyword>
<dbReference type="InterPro" id="IPR025588">
    <property type="entry name" value="YcxB-like_C"/>
</dbReference>
<feature type="transmembrane region" description="Helical" evidence="1">
    <location>
        <begin position="35"/>
        <end position="51"/>
    </location>
</feature>
<dbReference type="Proteomes" id="UP000184310">
    <property type="component" value="Unassembled WGS sequence"/>
</dbReference>
<proteinExistence type="predicted"/>
<name>A0A1M6JCS7_9CLOT</name>
<feature type="transmembrane region" description="Helical" evidence="1">
    <location>
        <begin position="57"/>
        <end position="74"/>
    </location>
</feature>
<dbReference type="STRING" id="1121302.SAMN02745163_01989"/>
<evidence type="ECO:0000313" key="4">
    <source>
        <dbReference type="Proteomes" id="UP000184310"/>
    </source>
</evidence>
<evidence type="ECO:0000256" key="1">
    <source>
        <dbReference type="SAM" id="Phobius"/>
    </source>
</evidence>
<evidence type="ECO:0000259" key="2">
    <source>
        <dbReference type="Pfam" id="PF14317"/>
    </source>
</evidence>
<dbReference type="EMBL" id="FQZB01000008">
    <property type="protein sequence ID" value="SHJ44478.1"/>
    <property type="molecule type" value="Genomic_DNA"/>
</dbReference>
<keyword evidence="1" id="KW-0472">Membrane</keyword>
<dbReference type="OrthoDB" id="339559at2"/>
<evidence type="ECO:0000313" key="3">
    <source>
        <dbReference type="EMBL" id="SHJ44478.1"/>
    </source>
</evidence>
<sequence length="173" mass="20381">MKISYKNSIQDLVDFKLFYFKTSPSFNRISKISKFGMPLLILLVLTFYYFVLDMFSIPFTLCMILLSFLWIIFYPKFYVWKTEKEIINICNDPKNAPIHLTVTLDDYGITKETSMDTLKVSWIAITKIVELQNHILIYLNSLNPLIVPINIFEDSVQKDSFLKYLYQKANIDS</sequence>
<dbReference type="RefSeq" id="WP_072986564.1">
    <property type="nucleotide sequence ID" value="NZ_FQZB01000008.1"/>
</dbReference>
<keyword evidence="1" id="KW-0812">Transmembrane</keyword>
<reference evidence="3 4" key="1">
    <citation type="submission" date="2016-11" db="EMBL/GenBank/DDBJ databases">
        <authorList>
            <person name="Jaros S."/>
            <person name="Januszkiewicz K."/>
            <person name="Wedrychowicz H."/>
        </authorList>
    </citation>
    <scope>NUCLEOTIDE SEQUENCE [LARGE SCALE GENOMIC DNA]</scope>
    <source>
        <strain evidence="3 4">DSM 21758</strain>
    </source>
</reference>